<dbReference type="GO" id="GO:0016831">
    <property type="term" value="F:carboxy-lyase activity"/>
    <property type="evidence" value="ECO:0007669"/>
    <property type="project" value="UniProtKB-KW"/>
</dbReference>
<evidence type="ECO:0000256" key="1">
    <source>
        <dbReference type="ARBA" id="ARBA00001933"/>
    </source>
</evidence>
<dbReference type="InterPro" id="IPR008286">
    <property type="entry name" value="Prn/Lys/Arg_de-COase_C"/>
</dbReference>
<evidence type="ECO:0000256" key="5">
    <source>
        <dbReference type="ARBA" id="ARBA00023239"/>
    </source>
</evidence>
<dbReference type="InterPro" id="IPR000310">
    <property type="entry name" value="Orn/Lys/Arg_deCO2ase_major_dom"/>
</dbReference>
<dbReference type="PROSITE" id="PS00703">
    <property type="entry name" value="OKR_DC_1"/>
    <property type="match status" value="1"/>
</dbReference>
<name>A0A1B2DJD1_9BACL</name>
<dbReference type="CDD" id="cd00615">
    <property type="entry name" value="Orn_deC_like"/>
    <property type="match status" value="1"/>
</dbReference>
<dbReference type="InterPro" id="IPR052357">
    <property type="entry name" value="Orn_Lys_Arg_decarboxylase-I"/>
</dbReference>
<keyword evidence="5" id="KW-0456">Lyase</keyword>
<dbReference type="PANTHER" id="PTHR43277:SF4">
    <property type="entry name" value="ARGININE DECARBOXYLASE"/>
    <property type="match status" value="1"/>
</dbReference>
<dbReference type="Gene3D" id="3.40.640.10">
    <property type="entry name" value="Type I PLP-dependent aspartate aminotransferase-like (Major domain)"/>
    <property type="match status" value="1"/>
</dbReference>
<gene>
    <name evidence="7" type="ORF">BBD42_16195</name>
</gene>
<evidence type="ECO:0000256" key="3">
    <source>
        <dbReference type="ARBA" id="ARBA00022793"/>
    </source>
</evidence>
<keyword evidence="4" id="KW-0663">Pyridoxal phosphate</keyword>
<organism evidence="7">
    <name type="scientific">Paenibacillus sp. BIHB 4019</name>
    <dbReference type="NCBI Taxonomy" id="1870819"/>
    <lineage>
        <taxon>Bacteria</taxon>
        <taxon>Bacillati</taxon>
        <taxon>Bacillota</taxon>
        <taxon>Bacilli</taxon>
        <taxon>Bacillales</taxon>
        <taxon>Paenibacillaceae</taxon>
        <taxon>Paenibacillus</taxon>
    </lineage>
</organism>
<proteinExistence type="inferred from homology"/>
<sequence length="486" mass="53450">MLTRLDQRRTPLFDAVKKYVDDKVVPFHVPGHKQGRGLKELSDYVGERMLQMDVNGMEDLDFANNPTGVILEAEKLMANAFGAQNAFFLVNGTSAGVQAMIMSACEPGDKIIIPRNAHKSTIGGIFLSGAIPVYIQPEINDQLGIAMGISEESLKKTIKEHPHAKAVFVVNPTYYGAVSDLKAIVRIAHRHDMAVLVDEAHGAHMSFHDDFPLTAMEVGADMSAASMHKTAGSMTQSSVLLLRSDIILPERVKQVLSLTFTTSASYLLMCSLDLARKQMATAGSDMLEETLWLARWARDEINKIEGLYAFGQDLIGTPGCFDFDETKLSIHVAGLGYTGYQVETLLRKEYNIQLELSDMHNLLAIVSIGDSKENLETLVQALRDISSKTEKVDSKNVVAIPKSPEMIVSPRNAFYSPKKVVALEDSIGEIAGEMVMAYPPGIPVICMGERISKEIVEYIQILKKQNCELQGTADPYVNQLRVLGSE</sequence>
<evidence type="ECO:0000313" key="7">
    <source>
        <dbReference type="EMBL" id="ANY67840.1"/>
    </source>
</evidence>
<dbReference type="InterPro" id="IPR015424">
    <property type="entry name" value="PyrdxlP-dep_Trfase"/>
</dbReference>
<dbReference type="InterPro" id="IPR036633">
    <property type="entry name" value="Prn/Lys/Arg_de-COase_C_sf"/>
</dbReference>
<dbReference type="RefSeq" id="WP_099519014.1">
    <property type="nucleotide sequence ID" value="NZ_CP016808.1"/>
</dbReference>
<keyword evidence="3" id="KW-0210">Decarboxylase</keyword>
<comment type="similarity">
    <text evidence="2">Belongs to the Orn/Lys/Arg decarboxylase class-I family.</text>
</comment>
<dbReference type="Pfam" id="PF01276">
    <property type="entry name" value="OKR_DC_1"/>
    <property type="match status" value="1"/>
</dbReference>
<dbReference type="InterPro" id="IPR015421">
    <property type="entry name" value="PyrdxlP-dep_Trfase_major"/>
</dbReference>
<evidence type="ECO:0000256" key="2">
    <source>
        <dbReference type="ARBA" id="ARBA00010671"/>
    </source>
</evidence>
<accession>A0A1B2DJD1</accession>
<dbReference type="SUPFAM" id="SSF55904">
    <property type="entry name" value="Ornithine decarboxylase C-terminal domain"/>
    <property type="match status" value="1"/>
</dbReference>
<evidence type="ECO:0000256" key="4">
    <source>
        <dbReference type="ARBA" id="ARBA00022898"/>
    </source>
</evidence>
<evidence type="ECO:0000259" key="6">
    <source>
        <dbReference type="PROSITE" id="PS00703"/>
    </source>
</evidence>
<comment type="cofactor">
    <cofactor evidence="1">
        <name>pyridoxal 5'-phosphate</name>
        <dbReference type="ChEBI" id="CHEBI:597326"/>
    </cofactor>
</comment>
<feature type="domain" description="Orn/Lys/Arg decarboxylases family 1 pyridoxal-P attachment site" evidence="6">
    <location>
        <begin position="224"/>
        <end position="238"/>
    </location>
</feature>
<dbReference type="Gene3D" id="3.90.100.10">
    <property type="entry name" value="Orn/Lys/Arg decarboxylase, C-terminal domain"/>
    <property type="match status" value="1"/>
</dbReference>
<protein>
    <submittedName>
        <fullName evidence="7">Arginine decarboxylase</fullName>
    </submittedName>
</protein>
<dbReference type="EMBL" id="CP016808">
    <property type="protein sequence ID" value="ANY67840.1"/>
    <property type="molecule type" value="Genomic_DNA"/>
</dbReference>
<dbReference type="Pfam" id="PF03711">
    <property type="entry name" value="OKR_DC_1_C"/>
    <property type="match status" value="1"/>
</dbReference>
<dbReference type="AlphaFoldDB" id="A0A1B2DJD1"/>
<reference evidence="7" key="1">
    <citation type="submission" date="2016-08" db="EMBL/GenBank/DDBJ databases">
        <title>Complete Genome Seqeunce of Paenibacillus sp. BIHB 4019 from tea rhizoplane.</title>
        <authorList>
            <person name="Thakur R."/>
            <person name="Swarnkar M.K."/>
            <person name="Gulati A."/>
        </authorList>
    </citation>
    <scope>NUCLEOTIDE SEQUENCE [LARGE SCALE GENOMIC DNA]</scope>
    <source>
        <strain evidence="7">BIHB4019</strain>
    </source>
</reference>
<dbReference type="PANTHER" id="PTHR43277">
    <property type="entry name" value="ARGININE DECARBOXYLASE"/>
    <property type="match status" value="1"/>
</dbReference>
<dbReference type="SUPFAM" id="SSF53383">
    <property type="entry name" value="PLP-dependent transferases"/>
    <property type="match status" value="1"/>
</dbReference>